<keyword evidence="5 10" id="KW-0328">Glycosyltransferase</keyword>
<evidence type="ECO:0000313" key="10">
    <source>
        <dbReference type="EMBL" id="MBB5183084.1"/>
    </source>
</evidence>
<comment type="caution">
    <text evidence="10">The sequence shown here is derived from an EMBL/GenBank/DDBJ whole genome shotgun (WGS) entry which is preliminary data.</text>
</comment>
<dbReference type="Proteomes" id="UP000539953">
    <property type="component" value="Unassembled WGS sequence"/>
</dbReference>
<dbReference type="InterPro" id="IPR017853">
    <property type="entry name" value="GH"/>
</dbReference>
<dbReference type="Pfam" id="PF02446">
    <property type="entry name" value="Glyco_hydro_77"/>
    <property type="match status" value="2"/>
</dbReference>
<evidence type="ECO:0000256" key="5">
    <source>
        <dbReference type="ARBA" id="ARBA00022676"/>
    </source>
</evidence>
<evidence type="ECO:0000256" key="4">
    <source>
        <dbReference type="ARBA" id="ARBA00020295"/>
    </source>
</evidence>
<name>A0A7W8FUZ5_9FIRM</name>
<accession>A0A7W8FUZ5</accession>
<dbReference type="AlphaFoldDB" id="A0A7W8FUZ5"/>
<dbReference type="EC" id="2.4.1.25" evidence="3"/>
<evidence type="ECO:0000256" key="8">
    <source>
        <dbReference type="ARBA" id="ARBA00031423"/>
    </source>
</evidence>
<dbReference type="GO" id="GO:0004134">
    <property type="term" value="F:4-alpha-glucanotransferase activity"/>
    <property type="evidence" value="ECO:0007669"/>
    <property type="project" value="UniProtKB-EC"/>
</dbReference>
<evidence type="ECO:0000256" key="9">
    <source>
        <dbReference type="ARBA" id="ARBA00031501"/>
    </source>
</evidence>
<comment type="similarity">
    <text evidence="2">Belongs to the disproportionating enzyme family.</text>
</comment>
<evidence type="ECO:0000256" key="1">
    <source>
        <dbReference type="ARBA" id="ARBA00000439"/>
    </source>
</evidence>
<evidence type="ECO:0000256" key="3">
    <source>
        <dbReference type="ARBA" id="ARBA00012560"/>
    </source>
</evidence>
<dbReference type="GO" id="GO:0005975">
    <property type="term" value="P:carbohydrate metabolic process"/>
    <property type="evidence" value="ECO:0007669"/>
    <property type="project" value="InterPro"/>
</dbReference>
<reference evidence="10 11" key="1">
    <citation type="submission" date="2020-08" db="EMBL/GenBank/DDBJ databases">
        <title>Genomic Encyclopedia of Type Strains, Phase IV (KMG-IV): sequencing the most valuable type-strain genomes for metagenomic binning, comparative biology and taxonomic classification.</title>
        <authorList>
            <person name="Goeker M."/>
        </authorList>
    </citation>
    <scope>NUCLEOTIDE SEQUENCE [LARGE SCALE GENOMIC DNA]</scope>
    <source>
        <strain evidence="10 11">DSM 25799</strain>
    </source>
</reference>
<dbReference type="EMBL" id="JACHHK010000003">
    <property type="protein sequence ID" value="MBB5183084.1"/>
    <property type="molecule type" value="Genomic_DNA"/>
</dbReference>
<keyword evidence="11" id="KW-1185">Reference proteome</keyword>
<dbReference type="InterPro" id="IPR003385">
    <property type="entry name" value="Glyco_hydro_77"/>
</dbReference>
<dbReference type="PANTHER" id="PTHR32438:SF5">
    <property type="entry name" value="4-ALPHA-GLUCANOTRANSFERASE DPE1, CHLOROPLASTIC_AMYLOPLASTIC"/>
    <property type="match status" value="1"/>
</dbReference>
<evidence type="ECO:0000256" key="6">
    <source>
        <dbReference type="ARBA" id="ARBA00022679"/>
    </source>
</evidence>
<protein>
    <recommendedName>
        <fullName evidence="4">4-alpha-glucanotransferase</fullName>
        <ecNumber evidence="3">2.4.1.25</ecNumber>
    </recommendedName>
    <alternativeName>
        <fullName evidence="8">Amylomaltase</fullName>
    </alternativeName>
    <alternativeName>
        <fullName evidence="9">Disproportionating enzyme</fullName>
    </alternativeName>
</protein>
<evidence type="ECO:0000313" key="11">
    <source>
        <dbReference type="Proteomes" id="UP000539953"/>
    </source>
</evidence>
<organism evidence="10 11">
    <name type="scientific">Catenisphaera adipataccumulans</name>
    <dbReference type="NCBI Taxonomy" id="700500"/>
    <lineage>
        <taxon>Bacteria</taxon>
        <taxon>Bacillati</taxon>
        <taxon>Bacillota</taxon>
        <taxon>Erysipelotrichia</taxon>
        <taxon>Erysipelotrichales</taxon>
        <taxon>Erysipelotrichaceae</taxon>
        <taxon>Catenisphaera</taxon>
    </lineage>
</organism>
<gene>
    <name evidence="10" type="ORF">HNQ47_001104</name>
</gene>
<dbReference type="SUPFAM" id="SSF51445">
    <property type="entry name" value="(Trans)glycosidases"/>
    <property type="match status" value="1"/>
</dbReference>
<dbReference type="Gene3D" id="3.20.20.80">
    <property type="entry name" value="Glycosidases"/>
    <property type="match status" value="2"/>
</dbReference>
<evidence type="ECO:0000256" key="2">
    <source>
        <dbReference type="ARBA" id="ARBA00005684"/>
    </source>
</evidence>
<evidence type="ECO:0000256" key="7">
    <source>
        <dbReference type="ARBA" id="ARBA00023277"/>
    </source>
</evidence>
<keyword evidence="7" id="KW-0119">Carbohydrate metabolism</keyword>
<dbReference type="RefSeq" id="WP_183328345.1">
    <property type="nucleotide sequence ID" value="NZ_JACHHK010000003.1"/>
</dbReference>
<sequence>MRGSGVLFPIFSLPSAYGIGCFSQEAYDFIDFLKKAGQTYWEILPLGPTGFGDSPYQPVSSFAGNPYFISPDGLIEEGLLTKEEAEAYSFGDDIHKIDYGALYNYRYPMLKQAFARFKPDADYRKFVNKEAYWLKDYARFMTLKNLEEGKSWQDWPAAYKKRTPAAMKKIETEYKEQIDFYSFLQYMFQKQWTKLRAYAKENGIRIIGDLPFYMGLDSADVWAHPESFKMNGFSDYYQIPADAESAEEGKWMAGPRMKFFTELQDTLGDVPMIAEDLGTITKTNAKLLKEPGLPGMMILQYAFTGWNEDSFYLPYKHIRNCVVYTGNHDNPTAAEWIETINDHDRDYVRRYIHSENTNTGGFVWDFIREAYRSVADTIIVPLQDYLVKGEEARINQPGTSQGNWQWRLEPNFLSDELADSMYQLSKLYGRLPAVDE</sequence>
<comment type="catalytic activity">
    <reaction evidence="1">
        <text>Transfers a segment of a (1-&gt;4)-alpha-D-glucan to a new position in an acceptor, which may be glucose or a (1-&gt;4)-alpha-D-glucan.</text>
        <dbReference type="EC" id="2.4.1.25"/>
    </reaction>
</comment>
<proteinExistence type="inferred from homology"/>
<keyword evidence="6 10" id="KW-0808">Transferase</keyword>
<dbReference type="PANTHER" id="PTHR32438">
    <property type="entry name" value="4-ALPHA-GLUCANOTRANSFERASE DPE1, CHLOROPLASTIC/AMYLOPLASTIC"/>
    <property type="match status" value="1"/>
</dbReference>